<dbReference type="Proteomes" id="UP000799764">
    <property type="component" value="Unassembled WGS sequence"/>
</dbReference>
<protein>
    <submittedName>
        <fullName evidence="2">Uncharacterized protein</fullName>
    </submittedName>
</protein>
<sequence length="99" mass="10980">MKLTIFLTLLTLAGLGLAAPTVHETDRDIAISKLLSRSSATDCDECNEHRNNCLRYGVGDKGSGEWRVCDSYVCRKYDCRSCGDEFNCDNANLTMPPGW</sequence>
<organism evidence="2 3">
    <name type="scientific">Karstenula rhodostoma CBS 690.94</name>
    <dbReference type="NCBI Taxonomy" id="1392251"/>
    <lineage>
        <taxon>Eukaryota</taxon>
        <taxon>Fungi</taxon>
        <taxon>Dikarya</taxon>
        <taxon>Ascomycota</taxon>
        <taxon>Pezizomycotina</taxon>
        <taxon>Dothideomycetes</taxon>
        <taxon>Pleosporomycetidae</taxon>
        <taxon>Pleosporales</taxon>
        <taxon>Massarineae</taxon>
        <taxon>Didymosphaeriaceae</taxon>
        <taxon>Karstenula</taxon>
    </lineage>
</organism>
<feature type="signal peptide" evidence="1">
    <location>
        <begin position="1"/>
        <end position="18"/>
    </location>
</feature>
<name>A0A9P4PVH2_9PLEO</name>
<proteinExistence type="predicted"/>
<evidence type="ECO:0000313" key="3">
    <source>
        <dbReference type="Proteomes" id="UP000799764"/>
    </source>
</evidence>
<feature type="chain" id="PRO_5040187038" evidence="1">
    <location>
        <begin position="19"/>
        <end position="99"/>
    </location>
</feature>
<dbReference type="OrthoDB" id="3772601at2759"/>
<dbReference type="EMBL" id="MU001493">
    <property type="protein sequence ID" value="KAF2451035.1"/>
    <property type="molecule type" value="Genomic_DNA"/>
</dbReference>
<reference evidence="2" key="1">
    <citation type="journal article" date="2020" name="Stud. Mycol.">
        <title>101 Dothideomycetes genomes: a test case for predicting lifestyles and emergence of pathogens.</title>
        <authorList>
            <person name="Haridas S."/>
            <person name="Albert R."/>
            <person name="Binder M."/>
            <person name="Bloem J."/>
            <person name="Labutti K."/>
            <person name="Salamov A."/>
            <person name="Andreopoulos B."/>
            <person name="Baker S."/>
            <person name="Barry K."/>
            <person name="Bills G."/>
            <person name="Bluhm B."/>
            <person name="Cannon C."/>
            <person name="Castanera R."/>
            <person name="Culley D."/>
            <person name="Daum C."/>
            <person name="Ezra D."/>
            <person name="Gonzalez J."/>
            <person name="Henrissat B."/>
            <person name="Kuo A."/>
            <person name="Liang C."/>
            <person name="Lipzen A."/>
            <person name="Lutzoni F."/>
            <person name="Magnuson J."/>
            <person name="Mondo S."/>
            <person name="Nolan M."/>
            <person name="Ohm R."/>
            <person name="Pangilinan J."/>
            <person name="Park H.-J."/>
            <person name="Ramirez L."/>
            <person name="Alfaro M."/>
            <person name="Sun H."/>
            <person name="Tritt A."/>
            <person name="Yoshinaga Y."/>
            <person name="Zwiers L.-H."/>
            <person name="Turgeon B."/>
            <person name="Goodwin S."/>
            <person name="Spatafora J."/>
            <person name="Crous P."/>
            <person name="Grigoriev I."/>
        </authorList>
    </citation>
    <scope>NUCLEOTIDE SEQUENCE</scope>
    <source>
        <strain evidence="2">CBS 690.94</strain>
    </source>
</reference>
<accession>A0A9P4PVH2</accession>
<evidence type="ECO:0000256" key="1">
    <source>
        <dbReference type="SAM" id="SignalP"/>
    </source>
</evidence>
<gene>
    <name evidence="2" type="ORF">P171DRAFT_480080</name>
</gene>
<comment type="caution">
    <text evidence="2">The sequence shown here is derived from an EMBL/GenBank/DDBJ whole genome shotgun (WGS) entry which is preliminary data.</text>
</comment>
<keyword evidence="1" id="KW-0732">Signal</keyword>
<dbReference type="AlphaFoldDB" id="A0A9P4PVH2"/>
<keyword evidence="3" id="KW-1185">Reference proteome</keyword>
<evidence type="ECO:0000313" key="2">
    <source>
        <dbReference type="EMBL" id="KAF2451035.1"/>
    </source>
</evidence>